<dbReference type="PANTHER" id="PTHR15893">
    <property type="entry name" value="RIBOSOMAL PROTEIN L27"/>
    <property type="match status" value="1"/>
</dbReference>
<dbReference type="PRINTS" id="PR00063">
    <property type="entry name" value="RIBOSOMALL27"/>
</dbReference>
<gene>
    <name evidence="7" type="ORF">A2997_01995</name>
</gene>
<keyword evidence="3" id="KW-0687">Ribonucleoprotein</keyword>
<evidence type="ECO:0000256" key="6">
    <source>
        <dbReference type="SAM" id="MobiDB-lite"/>
    </source>
</evidence>
<evidence type="ECO:0000313" key="8">
    <source>
        <dbReference type="Proteomes" id="UP000179448"/>
    </source>
</evidence>
<evidence type="ECO:0000256" key="3">
    <source>
        <dbReference type="ARBA" id="ARBA00023274"/>
    </source>
</evidence>
<feature type="compositionally biased region" description="Basic residues" evidence="6">
    <location>
        <begin position="82"/>
        <end position="92"/>
    </location>
</feature>
<dbReference type="SUPFAM" id="SSF110324">
    <property type="entry name" value="Ribosomal L27 protein-like"/>
    <property type="match status" value="1"/>
</dbReference>
<comment type="similarity">
    <text evidence="1">Belongs to the bacterial ribosomal protein bL27 family.</text>
</comment>
<dbReference type="GO" id="GO:0022625">
    <property type="term" value="C:cytosolic large ribosomal subunit"/>
    <property type="evidence" value="ECO:0007669"/>
    <property type="project" value="TreeGrafter"/>
</dbReference>
<dbReference type="InterPro" id="IPR018261">
    <property type="entry name" value="Ribosomal_bL27_CS"/>
</dbReference>
<sequence length="92" mass="9938">MAHRKQGGAARSFRDSNPQYLGIKISDGQSVRAGGIIVRQRGTRIMSGNNVGVGKDHTLYALKDGIASYGTKRKKGFDGTTTRKRTVSVKSN</sequence>
<dbReference type="Pfam" id="PF01016">
    <property type="entry name" value="Ribosomal_L27"/>
    <property type="match status" value="1"/>
</dbReference>
<name>A0A1F6WPG3_9BACT</name>
<evidence type="ECO:0000256" key="1">
    <source>
        <dbReference type="ARBA" id="ARBA00010797"/>
    </source>
</evidence>
<evidence type="ECO:0000313" key="7">
    <source>
        <dbReference type="EMBL" id="OGI83714.1"/>
    </source>
</evidence>
<dbReference type="GO" id="GO:0006412">
    <property type="term" value="P:translation"/>
    <property type="evidence" value="ECO:0007669"/>
    <property type="project" value="InterPro"/>
</dbReference>
<dbReference type="EMBL" id="MFUQ01000013">
    <property type="protein sequence ID" value="OGI83714.1"/>
    <property type="molecule type" value="Genomic_DNA"/>
</dbReference>
<accession>A0A1F6WPG3</accession>
<reference evidence="7 8" key="1">
    <citation type="journal article" date="2016" name="Nat. Commun.">
        <title>Thousands of microbial genomes shed light on interconnected biogeochemical processes in an aquifer system.</title>
        <authorList>
            <person name="Anantharaman K."/>
            <person name="Brown C.T."/>
            <person name="Hug L.A."/>
            <person name="Sharon I."/>
            <person name="Castelle C.J."/>
            <person name="Probst A.J."/>
            <person name="Thomas B.C."/>
            <person name="Singh A."/>
            <person name="Wilkins M.J."/>
            <person name="Karaoz U."/>
            <person name="Brodie E.L."/>
            <person name="Williams K.H."/>
            <person name="Hubbard S.S."/>
            <person name="Banfield J.F."/>
        </authorList>
    </citation>
    <scope>NUCLEOTIDE SEQUENCE [LARGE SCALE GENOMIC DNA]</scope>
</reference>
<dbReference type="PROSITE" id="PS00831">
    <property type="entry name" value="RIBOSOMAL_L27"/>
    <property type="match status" value="1"/>
</dbReference>
<dbReference type="Proteomes" id="UP000179448">
    <property type="component" value="Unassembled WGS sequence"/>
</dbReference>
<organism evidence="7 8">
    <name type="scientific">Candidatus Nomurabacteria bacterium RIFCSPLOWO2_01_FULL_36_10b</name>
    <dbReference type="NCBI Taxonomy" id="1801766"/>
    <lineage>
        <taxon>Bacteria</taxon>
        <taxon>Candidatus Nomuraibacteriota</taxon>
    </lineage>
</organism>
<dbReference type="PANTHER" id="PTHR15893:SF0">
    <property type="entry name" value="LARGE RIBOSOMAL SUBUNIT PROTEIN BL27M"/>
    <property type="match status" value="1"/>
</dbReference>
<evidence type="ECO:0000256" key="4">
    <source>
        <dbReference type="ARBA" id="ARBA00035175"/>
    </source>
</evidence>
<dbReference type="STRING" id="1801766.A2997_01995"/>
<protein>
    <recommendedName>
        <fullName evidence="4">Large ribosomal subunit protein bL27</fullName>
    </recommendedName>
    <alternativeName>
        <fullName evidence="5">50S ribosomal protein L27</fullName>
    </alternativeName>
</protein>
<feature type="region of interest" description="Disordered" evidence="6">
    <location>
        <begin position="73"/>
        <end position="92"/>
    </location>
</feature>
<keyword evidence="2 7" id="KW-0689">Ribosomal protein</keyword>
<evidence type="ECO:0000256" key="5">
    <source>
        <dbReference type="ARBA" id="ARBA00035477"/>
    </source>
</evidence>
<dbReference type="NCBIfam" id="TIGR00062">
    <property type="entry name" value="L27"/>
    <property type="match status" value="1"/>
</dbReference>
<proteinExistence type="inferred from homology"/>
<dbReference type="GO" id="GO:0003735">
    <property type="term" value="F:structural constituent of ribosome"/>
    <property type="evidence" value="ECO:0007669"/>
    <property type="project" value="InterPro"/>
</dbReference>
<dbReference type="Gene3D" id="2.40.50.100">
    <property type="match status" value="1"/>
</dbReference>
<evidence type="ECO:0000256" key="2">
    <source>
        <dbReference type="ARBA" id="ARBA00022980"/>
    </source>
</evidence>
<comment type="caution">
    <text evidence="7">The sequence shown here is derived from an EMBL/GenBank/DDBJ whole genome shotgun (WGS) entry which is preliminary data.</text>
</comment>
<dbReference type="InterPro" id="IPR001684">
    <property type="entry name" value="Ribosomal_bL27"/>
</dbReference>
<dbReference type="AlphaFoldDB" id="A0A1F6WPG3"/>